<organism evidence="1 2">
    <name type="scientific">Vibrio ulleungensis</name>
    <dbReference type="NCBI Taxonomy" id="2807619"/>
    <lineage>
        <taxon>Bacteria</taxon>
        <taxon>Pseudomonadati</taxon>
        <taxon>Pseudomonadota</taxon>
        <taxon>Gammaproteobacteria</taxon>
        <taxon>Vibrionales</taxon>
        <taxon>Vibrionaceae</taxon>
        <taxon>Vibrio</taxon>
    </lineage>
</organism>
<comment type="caution">
    <text evidence="1">The sequence shown here is derived from an EMBL/GenBank/DDBJ whole genome shotgun (WGS) entry which is preliminary data.</text>
</comment>
<evidence type="ECO:0000313" key="2">
    <source>
        <dbReference type="Proteomes" id="UP000809621"/>
    </source>
</evidence>
<gene>
    <name evidence="1" type="ORF">JQC93_01855</name>
</gene>
<dbReference type="Proteomes" id="UP000809621">
    <property type="component" value="Unassembled WGS sequence"/>
</dbReference>
<proteinExistence type="predicted"/>
<dbReference type="RefSeq" id="WP_205156763.1">
    <property type="nucleotide sequence ID" value="NZ_JAFEUM010000001.1"/>
</dbReference>
<accession>A0ABS2HFI9</accession>
<sequence>MQHAEFEAIIKQAIQTKGLAPALEFFAQSEHEEISDAAQSLKGQFSAAELDGQLRIYHVTEQTDDEGNSEQFLEHVMNEGDDVIQFVAWFFESQFEYSAKEIYQIAGKTYRQPKRS</sequence>
<protein>
    <submittedName>
        <fullName evidence="1">Uncharacterized protein</fullName>
    </submittedName>
</protein>
<keyword evidence="2" id="KW-1185">Reference proteome</keyword>
<evidence type="ECO:0000313" key="1">
    <source>
        <dbReference type="EMBL" id="MBM7035137.1"/>
    </source>
</evidence>
<name>A0ABS2HFI9_9VIBR</name>
<dbReference type="EMBL" id="JAFEUM010000001">
    <property type="protein sequence ID" value="MBM7035137.1"/>
    <property type="molecule type" value="Genomic_DNA"/>
</dbReference>
<reference evidence="1 2" key="1">
    <citation type="submission" date="2021-02" db="EMBL/GenBank/DDBJ databases">
        <authorList>
            <person name="Park J.-S."/>
        </authorList>
    </citation>
    <scope>NUCLEOTIDE SEQUENCE [LARGE SCALE GENOMIC DNA]</scope>
    <source>
        <strain evidence="1 2">188UL20-2</strain>
    </source>
</reference>